<reference evidence="1 2" key="1">
    <citation type="journal article" date="2011" name="J. Microbiol.">
        <title>Gramella jeungdoensis sp. nov., isolated from a solar saltern in Korea.</title>
        <authorList>
            <person name="Joung Y."/>
            <person name="Kim H."/>
            <person name="Jang T."/>
            <person name="Ahn T.S."/>
            <person name="Joh K."/>
        </authorList>
    </citation>
    <scope>NUCLEOTIDE SEQUENCE [LARGE SCALE GENOMIC DNA]</scope>
    <source>
        <strain evidence="1 2">KCTC 23123</strain>
    </source>
</reference>
<dbReference type="PROSITE" id="PS51257">
    <property type="entry name" value="PROKAR_LIPOPROTEIN"/>
    <property type="match status" value="1"/>
</dbReference>
<dbReference type="SUPFAM" id="SSF52833">
    <property type="entry name" value="Thioredoxin-like"/>
    <property type="match status" value="1"/>
</dbReference>
<comment type="caution">
    <text evidence="1">The sequence shown here is derived from an EMBL/GenBank/DDBJ whole genome shotgun (WGS) entry which is preliminary data.</text>
</comment>
<keyword evidence="2" id="KW-1185">Reference proteome</keyword>
<dbReference type="EMBL" id="SNQI01000001">
    <property type="protein sequence ID" value="TEW76898.1"/>
    <property type="molecule type" value="Genomic_DNA"/>
</dbReference>
<dbReference type="InterPro" id="IPR036249">
    <property type="entry name" value="Thioredoxin-like_sf"/>
</dbReference>
<organism evidence="1 2">
    <name type="scientific">Gramella jeungdoensis</name>
    <dbReference type="NCBI Taxonomy" id="708091"/>
    <lineage>
        <taxon>Bacteria</taxon>
        <taxon>Pseudomonadati</taxon>
        <taxon>Bacteroidota</taxon>
        <taxon>Flavobacteriia</taxon>
        <taxon>Flavobacteriales</taxon>
        <taxon>Flavobacteriaceae</taxon>
        <taxon>Christiangramia</taxon>
    </lineage>
</organism>
<dbReference type="OrthoDB" id="1146847at2"/>
<gene>
    <name evidence="1" type="ORF">E2488_03350</name>
</gene>
<dbReference type="AlphaFoldDB" id="A0A4Y8AYE0"/>
<evidence type="ECO:0000313" key="1">
    <source>
        <dbReference type="EMBL" id="TEW76898.1"/>
    </source>
</evidence>
<sequence length="463" mass="55108">MKYVISSILTLFLFSCNTIKKDSLSTYFGGQIINPRTNFVLLLKNDIVIDTLTLKENNRFIEEYKNLSEGLYTFKHGNEFQYIYLEPNDSILVRLNTWDFDESIVYTGRGSSKNEFLINLFLQNEKEEKEMFKYFNLNEFNFQFKIDSLAKEREQIYNEFSKNKENITKGFQQLTSTAIHYPLYRLKEIYPYYHKKVHQLEQFPNISANFYRFRKDINLNEANFLSFYPYRNYVVNYLFNLSYQQKEKDSTKTDVTINLLNAIVENIKLEEFKNTLLKSIVVEDFLKSESTCSINKETLKIFLDNCTDETYITQVKNLVNDSKFVLNKEPLQDFKIESYDTSNLNIQDIIKDRNTVIYFWSTDYMSLEYLTKRINYLEKRHPKILFVGINMQPNSRVFTSDPDFNLFNLKNQFKLTKDSYAHNYLTSNYPRTIMVNSNGIITNGFTYLDSQKFSSEINKLEKN</sequence>
<proteinExistence type="predicted"/>
<name>A0A4Y8AYE0_9FLAO</name>
<accession>A0A4Y8AYE0</accession>
<dbReference type="Proteomes" id="UP000298517">
    <property type="component" value="Unassembled WGS sequence"/>
</dbReference>
<evidence type="ECO:0000313" key="2">
    <source>
        <dbReference type="Proteomes" id="UP000298517"/>
    </source>
</evidence>
<protein>
    <recommendedName>
        <fullName evidence="3">Thioredoxin domain-containing protein</fullName>
    </recommendedName>
</protein>
<evidence type="ECO:0008006" key="3">
    <source>
        <dbReference type="Google" id="ProtNLM"/>
    </source>
</evidence>
<dbReference type="Gene3D" id="3.40.30.10">
    <property type="entry name" value="Glutaredoxin"/>
    <property type="match status" value="1"/>
</dbReference>